<accession>A0ABX0F8B7</accession>
<organism evidence="2 3">
    <name type="scientific">Saccharibacillus alkalitolerans</name>
    <dbReference type="NCBI Taxonomy" id="2705290"/>
    <lineage>
        <taxon>Bacteria</taxon>
        <taxon>Bacillati</taxon>
        <taxon>Bacillota</taxon>
        <taxon>Bacilli</taxon>
        <taxon>Bacillales</taxon>
        <taxon>Paenibacillaceae</taxon>
        <taxon>Saccharibacillus</taxon>
    </lineage>
</organism>
<feature type="domain" description="Aminoglycoside phosphotransferase" evidence="1">
    <location>
        <begin position="2"/>
        <end position="39"/>
    </location>
</feature>
<protein>
    <recommendedName>
        <fullName evidence="1">Aminoglycoside phosphotransferase domain-containing protein</fullName>
    </recommendedName>
</protein>
<dbReference type="EMBL" id="JAAFGS010000005">
    <property type="protein sequence ID" value="NGZ76685.1"/>
    <property type="molecule type" value="Genomic_DNA"/>
</dbReference>
<dbReference type="Proteomes" id="UP000800303">
    <property type="component" value="Unassembled WGS sequence"/>
</dbReference>
<evidence type="ECO:0000259" key="1">
    <source>
        <dbReference type="Pfam" id="PF01636"/>
    </source>
</evidence>
<dbReference type="InterPro" id="IPR011009">
    <property type="entry name" value="Kinase-like_dom_sf"/>
</dbReference>
<dbReference type="Pfam" id="PF01636">
    <property type="entry name" value="APH"/>
    <property type="match status" value="1"/>
</dbReference>
<gene>
    <name evidence="2" type="ORF">GYN08_15275</name>
</gene>
<reference evidence="2 3" key="1">
    <citation type="submission" date="2020-01" db="EMBL/GenBank/DDBJ databases">
        <title>Polyphasic characterisation and genomic insights into a novel alkali tolerant bacterium VR-M41.</title>
        <authorList>
            <person name="Vemuluri V.R."/>
        </authorList>
    </citation>
    <scope>NUCLEOTIDE SEQUENCE [LARGE SCALE GENOMIC DNA]</scope>
    <source>
        <strain evidence="2 3">VR-M41</strain>
    </source>
</reference>
<dbReference type="InterPro" id="IPR002575">
    <property type="entry name" value="Aminoglycoside_PTrfase"/>
</dbReference>
<dbReference type="SUPFAM" id="SSF56112">
    <property type="entry name" value="Protein kinase-like (PK-like)"/>
    <property type="match status" value="1"/>
</dbReference>
<keyword evidence="3" id="KW-1185">Reference proteome</keyword>
<proteinExistence type="predicted"/>
<sequence length="91" mass="10374">MPGEENHGLIHGDLHTGNFVFRGYDPFPIDFGRCGFDMIAIMIENYAHHSSDPNETANLRSEQPYALAYIRAYLEEKPFLFERLGAAKKGR</sequence>
<name>A0ABX0F8B7_9BACL</name>
<evidence type="ECO:0000313" key="3">
    <source>
        <dbReference type="Proteomes" id="UP000800303"/>
    </source>
</evidence>
<comment type="caution">
    <text evidence="2">The sequence shown here is derived from an EMBL/GenBank/DDBJ whole genome shotgun (WGS) entry which is preliminary data.</text>
</comment>
<evidence type="ECO:0000313" key="2">
    <source>
        <dbReference type="EMBL" id="NGZ76685.1"/>
    </source>
</evidence>